<dbReference type="InterPro" id="IPR036097">
    <property type="entry name" value="HisK_dim/P_sf"/>
</dbReference>
<evidence type="ECO:0000256" key="2">
    <source>
        <dbReference type="ARBA" id="ARBA00012438"/>
    </source>
</evidence>
<evidence type="ECO:0000313" key="13">
    <source>
        <dbReference type="Proteomes" id="UP001431199"/>
    </source>
</evidence>
<dbReference type="PANTHER" id="PTHR45339:SF5">
    <property type="entry name" value="HISTIDINE KINASE"/>
    <property type="match status" value="1"/>
</dbReference>
<dbReference type="PRINTS" id="PR00344">
    <property type="entry name" value="BCTRLSENSOR"/>
</dbReference>
<dbReference type="GO" id="GO:0005524">
    <property type="term" value="F:ATP binding"/>
    <property type="evidence" value="ECO:0007669"/>
    <property type="project" value="UniProtKB-KW"/>
</dbReference>
<dbReference type="SMART" id="SM00387">
    <property type="entry name" value="HATPase_c"/>
    <property type="match status" value="1"/>
</dbReference>
<evidence type="ECO:0000256" key="8">
    <source>
        <dbReference type="PROSITE-ProRule" id="PRU00169"/>
    </source>
</evidence>
<evidence type="ECO:0000256" key="3">
    <source>
        <dbReference type="ARBA" id="ARBA00018672"/>
    </source>
</evidence>
<dbReference type="CDD" id="cd00082">
    <property type="entry name" value="HisKA"/>
    <property type="match status" value="1"/>
</dbReference>
<dbReference type="PANTHER" id="PTHR45339">
    <property type="entry name" value="HYBRID SIGNAL TRANSDUCTION HISTIDINE KINASE J"/>
    <property type="match status" value="1"/>
</dbReference>
<dbReference type="CDD" id="cd16922">
    <property type="entry name" value="HATPase_EvgS-ArcB-TorS-like"/>
    <property type="match status" value="1"/>
</dbReference>
<reference evidence="12" key="1">
    <citation type="submission" date="2022-09" db="EMBL/GenBank/DDBJ databases">
        <title>Eubacterium sp. LFL-14 isolated from human feces.</title>
        <authorList>
            <person name="Liu F."/>
        </authorList>
    </citation>
    <scope>NUCLEOTIDE SEQUENCE</scope>
    <source>
        <strain evidence="12">LFL-14</strain>
    </source>
</reference>
<keyword evidence="12" id="KW-0067">ATP-binding</keyword>
<evidence type="ECO:0000256" key="4">
    <source>
        <dbReference type="ARBA" id="ARBA00022553"/>
    </source>
</evidence>
<proteinExistence type="predicted"/>
<keyword evidence="9" id="KW-0812">Transmembrane</keyword>
<protein>
    <recommendedName>
        <fullName evidence="3">Stage 0 sporulation protein A homolog</fullName>
        <ecNumber evidence="2">2.7.13.3</ecNumber>
    </recommendedName>
</protein>
<feature type="transmembrane region" description="Helical" evidence="9">
    <location>
        <begin position="325"/>
        <end position="347"/>
    </location>
</feature>
<name>A0ABT2M2G6_9FIRM</name>
<dbReference type="PROSITE" id="PS50110">
    <property type="entry name" value="RESPONSE_REGULATORY"/>
    <property type="match status" value="1"/>
</dbReference>
<sequence>MTQDNSKDNSANKYTNKYTKKTSIKKFLLLLYNIIIIVVAILSSYSYSITTENKSIALRLDNFCNSTDSMKQLTESYLYAEKGYVDNWAHYISSNNMTIDEAIKFVQNINTQGNRYAHFVDMDDFSAISTIADKNGNYSVNCYKTFYDTDTNACHAMIKKMQNIFKSQSGQVYVLGKYRVDGLQQTVISVGTRVYLNIGNNKTKPYLLLRLLPVDYLKNAWAFPTEYKSAEISLINSNGEYVIQSPSMKSRTFYDYIRGYNFQNDYNKVDELANKIKSSDSGLLQYKDYRNENCYWYYSSFGKNLDLYIIGYIPVKDIDSVNMNWSIVAIICGTVLFLTILDTFYILSINHRLRKAASEAEHASQAKTQFLSTISHDIRTPMNGVLGMTQIAKKHLNDPEYMGECLDKVFLAGNHLLTLINDILDISKIESGKMAISIEPFSLKDCVNEVVSIIRPQAEYKGISLEVNMHDIIYETLSADPLRLNQIITNLLTNAVKYTDNGGKVLFDISQSRLPDDDEKIRLKIVVSDNGIGMTKEFQETMYNSFTRALDSRTNKIQGTGLGLAIIKQLVDLMNGSIDCKSELRKGTTFTVYLDLAVLNEHKHLDTVNPDSLYEKNYDFSSLHVLVAEDNDLNWEIIKTMLSEYKVSCDRAVNGLECINTLTSSSKGFYDLILMDIQMPVLNGKEATRKIRKNEDAYIRNIPIVAMTADAFAEDIKACKEAGMNAHIPKPINMKQILSVLITVLKKDYKF</sequence>
<dbReference type="Gene3D" id="3.40.50.2300">
    <property type="match status" value="1"/>
</dbReference>
<evidence type="ECO:0000256" key="9">
    <source>
        <dbReference type="SAM" id="Phobius"/>
    </source>
</evidence>
<dbReference type="Pfam" id="PF02518">
    <property type="entry name" value="HATPase_c"/>
    <property type="match status" value="1"/>
</dbReference>
<evidence type="ECO:0000313" key="12">
    <source>
        <dbReference type="EMBL" id="MCT7399650.1"/>
    </source>
</evidence>
<evidence type="ECO:0000256" key="5">
    <source>
        <dbReference type="ARBA" id="ARBA00022777"/>
    </source>
</evidence>
<keyword evidence="9" id="KW-1133">Transmembrane helix</keyword>
<dbReference type="InterPro" id="IPR003594">
    <property type="entry name" value="HATPase_dom"/>
</dbReference>
<comment type="function">
    <text evidence="7">May play the central regulatory role in sporulation. It may be an element of the effector pathway responsible for the activation of sporulation genes in response to nutritional stress. Spo0A may act in concert with spo0H (a sigma factor) to control the expression of some genes that are critical to the sporulation process.</text>
</comment>
<dbReference type="InterPro" id="IPR001789">
    <property type="entry name" value="Sig_transdc_resp-reg_receiver"/>
</dbReference>
<feature type="domain" description="Response regulatory" evidence="11">
    <location>
        <begin position="624"/>
        <end position="745"/>
    </location>
</feature>
<evidence type="ECO:0000259" key="10">
    <source>
        <dbReference type="PROSITE" id="PS50109"/>
    </source>
</evidence>
<dbReference type="SMART" id="SM00448">
    <property type="entry name" value="REC"/>
    <property type="match status" value="1"/>
</dbReference>
<dbReference type="SUPFAM" id="SSF47384">
    <property type="entry name" value="Homodimeric domain of signal transducing histidine kinase"/>
    <property type="match status" value="1"/>
</dbReference>
<evidence type="ECO:0000259" key="11">
    <source>
        <dbReference type="PROSITE" id="PS50110"/>
    </source>
</evidence>
<keyword evidence="12" id="KW-0547">Nucleotide-binding</keyword>
<feature type="domain" description="Histidine kinase" evidence="10">
    <location>
        <begin position="373"/>
        <end position="598"/>
    </location>
</feature>
<keyword evidence="6" id="KW-0902">Two-component regulatory system</keyword>
<dbReference type="Gene3D" id="1.10.287.130">
    <property type="match status" value="1"/>
</dbReference>
<dbReference type="Pfam" id="PF00512">
    <property type="entry name" value="HisKA"/>
    <property type="match status" value="1"/>
</dbReference>
<dbReference type="SUPFAM" id="SSF55874">
    <property type="entry name" value="ATPase domain of HSP90 chaperone/DNA topoisomerase II/histidine kinase"/>
    <property type="match status" value="1"/>
</dbReference>
<dbReference type="SMART" id="SM00388">
    <property type="entry name" value="HisKA"/>
    <property type="match status" value="1"/>
</dbReference>
<dbReference type="PROSITE" id="PS50109">
    <property type="entry name" value="HIS_KIN"/>
    <property type="match status" value="1"/>
</dbReference>
<dbReference type="Gene3D" id="3.30.565.10">
    <property type="entry name" value="Histidine kinase-like ATPase, C-terminal domain"/>
    <property type="match status" value="1"/>
</dbReference>
<dbReference type="Proteomes" id="UP001431199">
    <property type="component" value="Unassembled WGS sequence"/>
</dbReference>
<dbReference type="SUPFAM" id="SSF52172">
    <property type="entry name" value="CheY-like"/>
    <property type="match status" value="1"/>
</dbReference>
<dbReference type="InterPro" id="IPR004358">
    <property type="entry name" value="Sig_transdc_His_kin-like_C"/>
</dbReference>
<organism evidence="12 13">
    <name type="scientific">Eubacterium album</name>
    <dbReference type="NCBI Taxonomy" id="2978477"/>
    <lineage>
        <taxon>Bacteria</taxon>
        <taxon>Bacillati</taxon>
        <taxon>Bacillota</taxon>
        <taxon>Clostridia</taxon>
        <taxon>Eubacteriales</taxon>
        <taxon>Eubacteriaceae</taxon>
        <taxon>Eubacterium</taxon>
    </lineage>
</organism>
<gene>
    <name evidence="12" type="ORF">N5B56_11225</name>
</gene>
<dbReference type="EC" id="2.7.13.3" evidence="2"/>
<keyword evidence="13" id="KW-1185">Reference proteome</keyword>
<evidence type="ECO:0000256" key="6">
    <source>
        <dbReference type="ARBA" id="ARBA00023012"/>
    </source>
</evidence>
<comment type="catalytic activity">
    <reaction evidence="1">
        <text>ATP + protein L-histidine = ADP + protein N-phospho-L-histidine.</text>
        <dbReference type="EC" id="2.7.13.3"/>
    </reaction>
</comment>
<dbReference type="RefSeq" id="WP_260978972.1">
    <property type="nucleotide sequence ID" value="NZ_JAODBU010000011.1"/>
</dbReference>
<evidence type="ECO:0000256" key="1">
    <source>
        <dbReference type="ARBA" id="ARBA00000085"/>
    </source>
</evidence>
<dbReference type="InterPro" id="IPR005467">
    <property type="entry name" value="His_kinase_dom"/>
</dbReference>
<feature type="modified residue" description="4-aspartylphosphate" evidence="8">
    <location>
        <position position="676"/>
    </location>
</feature>
<keyword evidence="9" id="KW-0472">Membrane</keyword>
<accession>A0ABT2M2G6</accession>
<comment type="caution">
    <text evidence="12">The sequence shown here is derived from an EMBL/GenBank/DDBJ whole genome shotgun (WGS) entry which is preliminary data.</text>
</comment>
<evidence type="ECO:0000256" key="7">
    <source>
        <dbReference type="ARBA" id="ARBA00024867"/>
    </source>
</evidence>
<dbReference type="CDD" id="cd17546">
    <property type="entry name" value="REC_hyHK_CKI1_RcsC-like"/>
    <property type="match status" value="1"/>
</dbReference>
<keyword evidence="5" id="KW-0808">Transferase</keyword>
<dbReference type="InterPro" id="IPR011006">
    <property type="entry name" value="CheY-like_superfamily"/>
</dbReference>
<dbReference type="InterPro" id="IPR003661">
    <property type="entry name" value="HisK_dim/P_dom"/>
</dbReference>
<dbReference type="EMBL" id="JAODBU010000011">
    <property type="protein sequence ID" value="MCT7399650.1"/>
    <property type="molecule type" value="Genomic_DNA"/>
</dbReference>
<feature type="transmembrane region" description="Helical" evidence="9">
    <location>
        <begin position="27"/>
        <end position="47"/>
    </location>
</feature>
<dbReference type="Pfam" id="PF00072">
    <property type="entry name" value="Response_reg"/>
    <property type="match status" value="1"/>
</dbReference>
<keyword evidence="4 8" id="KW-0597">Phosphoprotein</keyword>
<dbReference type="InterPro" id="IPR036890">
    <property type="entry name" value="HATPase_C_sf"/>
</dbReference>
<keyword evidence="5" id="KW-0418">Kinase</keyword>